<evidence type="ECO:0008006" key="6">
    <source>
        <dbReference type="Google" id="ProtNLM"/>
    </source>
</evidence>
<dbReference type="AlphaFoldDB" id="A0AAD6CJI2"/>
<reference evidence="4 5" key="1">
    <citation type="journal article" date="2023" name="IMA Fungus">
        <title>Comparative genomic study of the Penicillium genus elucidates a diverse pangenome and 15 lateral gene transfer events.</title>
        <authorList>
            <person name="Petersen C."/>
            <person name="Sorensen T."/>
            <person name="Nielsen M.R."/>
            <person name="Sondergaard T.E."/>
            <person name="Sorensen J.L."/>
            <person name="Fitzpatrick D.A."/>
            <person name="Frisvad J.C."/>
            <person name="Nielsen K.L."/>
        </authorList>
    </citation>
    <scope>NUCLEOTIDE SEQUENCE [LARGE SCALE GENOMIC DNA]</scope>
    <source>
        <strain evidence="4 5">IBT 35679</strain>
    </source>
</reference>
<gene>
    <name evidence="4" type="ORF">N7494_011316</name>
</gene>
<dbReference type="Pfam" id="PF03572">
    <property type="entry name" value="Peptidase_S41"/>
    <property type="match status" value="1"/>
</dbReference>
<dbReference type="PANTHER" id="PTHR37049">
    <property type="entry name" value="PEPTIDASE S41 FAMILY PROTEIN"/>
    <property type="match status" value="1"/>
</dbReference>
<evidence type="ECO:0000259" key="3">
    <source>
        <dbReference type="Pfam" id="PF23658"/>
    </source>
</evidence>
<evidence type="ECO:0000259" key="2">
    <source>
        <dbReference type="Pfam" id="PF03572"/>
    </source>
</evidence>
<name>A0AAD6CJI2_9EURO</name>
<dbReference type="Proteomes" id="UP001220324">
    <property type="component" value="Unassembled WGS sequence"/>
</dbReference>
<feature type="signal peptide" evidence="1">
    <location>
        <begin position="1"/>
        <end position="19"/>
    </location>
</feature>
<feature type="domain" description="CPAF-like PDZ" evidence="3">
    <location>
        <begin position="154"/>
        <end position="275"/>
    </location>
</feature>
<dbReference type="InterPro" id="IPR029045">
    <property type="entry name" value="ClpP/crotonase-like_dom_sf"/>
</dbReference>
<dbReference type="Pfam" id="PF23658">
    <property type="entry name" value="PDZ_CPAF_rel"/>
    <property type="match status" value="1"/>
</dbReference>
<keyword evidence="1" id="KW-0732">Signal</keyword>
<dbReference type="GO" id="GO:0008236">
    <property type="term" value="F:serine-type peptidase activity"/>
    <property type="evidence" value="ECO:0007669"/>
    <property type="project" value="InterPro"/>
</dbReference>
<dbReference type="InterPro" id="IPR056186">
    <property type="entry name" value="PDZ_CPAF-rel"/>
</dbReference>
<dbReference type="InterPro" id="IPR052766">
    <property type="entry name" value="S41A_metabolite_peptidase"/>
</dbReference>
<dbReference type="GO" id="GO:0006508">
    <property type="term" value="P:proteolysis"/>
    <property type="evidence" value="ECO:0007669"/>
    <property type="project" value="InterPro"/>
</dbReference>
<evidence type="ECO:0000313" key="5">
    <source>
        <dbReference type="Proteomes" id="UP001220324"/>
    </source>
</evidence>
<dbReference type="Gene3D" id="3.90.226.10">
    <property type="entry name" value="2-enoyl-CoA Hydratase, Chain A, domain 1"/>
    <property type="match status" value="1"/>
</dbReference>
<dbReference type="SUPFAM" id="SSF52096">
    <property type="entry name" value="ClpP/crotonase"/>
    <property type="match status" value="1"/>
</dbReference>
<keyword evidence="5" id="KW-1185">Reference proteome</keyword>
<dbReference type="EMBL" id="JAQIZZ010000008">
    <property type="protein sequence ID" value="KAJ5524666.1"/>
    <property type="molecule type" value="Genomic_DNA"/>
</dbReference>
<accession>A0AAD6CJI2</accession>
<dbReference type="InterPro" id="IPR005151">
    <property type="entry name" value="Tail-specific_protease"/>
</dbReference>
<evidence type="ECO:0000313" key="4">
    <source>
        <dbReference type="EMBL" id="KAJ5524666.1"/>
    </source>
</evidence>
<dbReference type="PANTHER" id="PTHR37049:SF4">
    <property type="entry name" value="RHODANESE DOMAIN-CONTAINING PROTEIN"/>
    <property type="match status" value="1"/>
</dbReference>
<comment type="caution">
    <text evidence="4">The sequence shown here is derived from an EMBL/GenBank/DDBJ whole genome shotgun (WGS) entry which is preliminary data.</text>
</comment>
<sequence>MRTGQVFLPLVGMFTAIQASIIPNHSRQNDHCAQIYQLFVQHGNESESLTIPGTLALNCLQDLPFEPKRASSFVKEYRKYVQFESDIEILKNPPSSYQMPPTDLLGGLDKIERKAAAGEYTSQYEFDMDLKLLSVSTYQSHFTLTLCSMSLFIFENPVPLVSISSDGISLPEVYTKEDAVQLKTSKKGLVSPIKTINGQSVADYIQHLPMVHSCQDWDTLYNLNFPSNPVSIALYGAAGEWPGAFSENNQWPGAFHTLGFANGSTTTVETVVSVQAFPYRNSKEMYSGLCIPNNSSSLASTEDETLSPSPSGYPKPFIGSESNYTMGFFPNTSHLEDVGVLAVLSNDPPVAANDIAREFVKQASIHGKKKILIDLSGNGGGDPPAAKNLFRIFFPEIDVYAATRFRSNEAVDLIGQAVRRFPNNATNDLRPFIYKGEVHPDQIHGFSSWKDLYGPHEILGVNSSSLSSSNLSATSIPDDPINGYGAVPANPSKALFAAKDIVMITDGVCASACSIFAALMKQQGVRTIVFGGRPQNGPMQGVGGTRGALGLSLSVYGELFAGYKEAAEKSLNTSTPLLTKEQLARWDQIVPRPLSEFPLVFPNGATNLLNNYGPSDSETPLQFLYEAAECRRFFTLDNYIDQETVWSSAADAMFDGGACVPGSTNATGSLFA</sequence>
<proteinExistence type="predicted"/>
<protein>
    <recommendedName>
        <fullName evidence="6">Tail specific protease domain-containing protein</fullName>
    </recommendedName>
</protein>
<feature type="chain" id="PRO_5042232678" description="Tail specific protease domain-containing protein" evidence="1">
    <location>
        <begin position="20"/>
        <end position="672"/>
    </location>
</feature>
<evidence type="ECO:0000256" key="1">
    <source>
        <dbReference type="SAM" id="SignalP"/>
    </source>
</evidence>
<feature type="domain" description="Tail specific protease" evidence="2">
    <location>
        <begin position="353"/>
        <end position="529"/>
    </location>
</feature>
<organism evidence="4 5">
    <name type="scientific">Penicillium frequentans</name>
    <dbReference type="NCBI Taxonomy" id="3151616"/>
    <lineage>
        <taxon>Eukaryota</taxon>
        <taxon>Fungi</taxon>
        <taxon>Dikarya</taxon>
        <taxon>Ascomycota</taxon>
        <taxon>Pezizomycotina</taxon>
        <taxon>Eurotiomycetes</taxon>
        <taxon>Eurotiomycetidae</taxon>
        <taxon>Eurotiales</taxon>
        <taxon>Aspergillaceae</taxon>
        <taxon>Penicillium</taxon>
    </lineage>
</organism>